<evidence type="ECO:0000313" key="3">
    <source>
        <dbReference type="Proteomes" id="UP001595816"/>
    </source>
</evidence>
<keyword evidence="1" id="KW-1133">Transmembrane helix</keyword>
<proteinExistence type="predicted"/>
<name>A0ABV8LNR6_9ACTN</name>
<feature type="transmembrane region" description="Helical" evidence="1">
    <location>
        <begin position="37"/>
        <end position="54"/>
    </location>
</feature>
<accession>A0ABV8LNR6</accession>
<feature type="transmembrane region" description="Helical" evidence="1">
    <location>
        <begin position="12"/>
        <end position="31"/>
    </location>
</feature>
<evidence type="ECO:0000256" key="1">
    <source>
        <dbReference type="SAM" id="Phobius"/>
    </source>
</evidence>
<reference evidence="3" key="1">
    <citation type="journal article" date="2019" name="Int. J. Syst. Evol. Microbiol.">
        <title>The Global Catalogue of Microorganisms (GCM) 10K type strain sequencing project: providing services to taxonomists for standard genome sequencing and annotation.</title>
        <authorList>
            <consortium name="The Broad Institute Genomics Platform"/>
            <consortium name="The Broad Institute Genome Sequencing Center for Infectious Disease"/>
            <person name="Wu L."/>
            <person name="Ma J."/>
        </authorList>
    </citation>
    <scope>NUCLEOTIDE SEQUENCE [LARGE SCALE GENOMIC DNA]</scope>
    <source>
        <strain evidence="3">CGMCC 4.7289</strain>
    </source>
</reference>
<comment type="caution">
    <text evidence="2">The sequence shown here is derived from an EMBL/GenBank/DDBJ whole genome shotgun (WGS) entry which is preliminary data.</text>
</comment>
<keyword evidence="1" id="KW-0812">Transmembrane</keyword>
<keyword evidence="1" id="KW-0472">Membrane</keyword>
<organism evidence="2 3">
    <name type="scientific">Hamadaea flava</name>
    <dbReference type="NCBI Taxonomy" id="1742688"/>
    <lineage>
        <taxon>Bacteria</taxon>
        <taxon>Bacillati</taxon>
        <taxon>Actinomycetota</taxon>
        <taxon>Actinomycetes</taxon>
        <taxon>Micromonosporales</taxon>
        <taxon>Micromonosporaceae</taxon>
        <taxon>Hamadaea</taxon>
    </lineage>
</organism>
<keyword evidence="3" id="KW-1185">Reference proteome</keyword>
<sequence>MSVYALIVLRSLLVFDTLLLLVVGAGLAYFMEFPAGVLFGAGCWLLAGMLIGAVRHVDRLYDRRG</sequence>
<dbReference type="Proteomes" id="UP001595816">
    <property type="component" value="Unassembled WGS sequence"/>
</dbReference>
<dbReference type="EMBL" id="JBHSAY010000009">
    <property type="protein sequence ID" value="MFC4132592.1"/>
    <property type="molecule type" value="Genomic_DNA"/>
</dbReference>
<protein>
    <submittedName>
        <fullName evidence="2">Uncharacterized protein</fullName>
    </submittedName>
</protein>
<dbReference type="RefSeq" id="WP_253752982.1">
    <property type="nucleotide sequence ID" value="NZ_JAMZDZ010000001.1"/>
</dbReference>
<evidence type="ECO:0000313" key="2">
    <source>
        <dbReference type="EMBL" id="MFC4132592.1"/>
    </source>
</evidence>
<gene>
    <name evidence="2" type="ORF">ACFOZ4_18435</name>
</gene>